<feature type="compositionally biased region" description="Acidic residues" evidence="1">
    <location>
        <begin position="282"/>
        <end position="294"/>
    </location>
</feature>
<feature type="region of interest" description="Disordered" evidence="1">
    <location>
        <begin position="323"/>
        <end position="391"/>
    </location>
</feature>
<evidence type="ECO:0000256" key="1">
    <source>
        <dbReference type="SAM" id="MobiDB-lite"/>
    </source>
</evidence>
<evidence type="ECO:0000313" key="4">
    <source>
        <dbReference type="Proteomes" id="UP001642540"/>
    </source>
</evidence>
<dbReference type="EMBL" id="CAXLJM020000024">
    <property type="protein sequence ID" value="CAL8090159.1"/>
    <property type="molecule type" value="Genomic_DNA"/>
</dbReference>
<feature type="region of interest" description="Disordered" evidence="1">
    <location>
        <begin position="89"/>
        <end position="111"/>
    </location>
</feature>
<name>A0ABP1Q8X3_9HEXA</name>
<evidence type="ECO:0000256" key="2">
    <source>
        <dbReference type="SAM" id="SignalP"/>
    </source>
</evidence>
<feature type="compositionally biased region" description="Basic and acidic residues" evidence="1">
    <location>
        <begin position="218"/>
        <end position="230"/>
    </location>
</feature>
<comment type="caution">
    <text evidence="3">The sequence shown here is derived from an EMBL/GenBank/DDBJ whole genome shotgun (WGS) entry which is preliminary data.</text>
</comment>
<evidence type="ECO:0000313" key="3">
    <source>
        <dbReference type="EMBL" id="CAL8090159.1"/>
    </source>
</evidence>
<feature type="region of interest" description="Disordered" evidence="1">
    <location>
        <begin position="52"/>
        <end position="73"/>
    </location>
</feature>
<gene>
    <name evidence="3" type="ORF">ODALV1_LOCUS7569</name>
</gene>
<reference evidence="3 4" key="1">
    <citation type="submission" date="2024-08" db="EMBL/GenBank/DDBJ databases">
        <authorList>
            <person name="Cucini C."/>
            <person name="Frati F."/>
        </authorList>
    </citation>
    <scope>NUCLEOTIDE SEQUENCE [LARGE SCALE GENOMIC DNA]</scope>
</reference>
<dbReference type="Proteomes" id="UP001642540">
    <property type="component" value="Unassembled WGS sequence"/>
</dbReference>
<feature type="compositionally biased region" description="Polar residues" evidence="1">
    <location>
        <begin position="332"/>
        <end position="343"/>
    </location>
</feature>
<sequence>MVLSPCKSRLLTCTLMACVFPFVQSLSIPPTPSTVVVQDNDAEEITSTLIPITKEDGDGDSGLVFTGDDEQSQDVLEQSTGLRTKDSIRHVPSDVQPTSQQSLEGTSTDDTNKIEATTESDVSGEQNANLNETLSGQRPVLEMVDIVLRPFQPPSVLILDFFRKSNNTRKTGSGSDEDDSGSIESNKGSNDSGNDDEVMSSSALTSTTEGISVIDPLAQDKTERRRRETHQLGNNSTEDGDDDAPSAKSDNNKAIRSSISSKVTGKFQADDTTTATTTVSNNDDDSTGNDDDDNDASHNTSANKTGTIKKVFLEILQLVPLFGSNSDEDDGSPTTTISTNNGVAHSGTDENDGTGASTVIHSSKANSNQKFSSANSTTGETKEVGKASRVA</sequence>
<feature type="compositionally biased region" description="Low complexity" evidence="1">
    <location>
        <begin position="270"/>
        <end position="281"/>
    </location>
</feature>
<feature type="compositionally biased region" description="Polar residues" evidence="1">
    <location>
        <begin position="199"/>
        <end position="210"/>
    </location>
</feature>
<keyword evidence="2" id="KW-0732">Signal</keyword>
<feature type="signal peptide" evidence="2">
    <location>
        <begin position="1"/>
        <end position="25"/>
    </location>
</feature>
<organism evidence="3 4">
    <name type="scientific">Orchesella dallaii</name>
    <dbReference type="NCBI Taxonomy" id="48710"/>
    <lineage>
        <taxon>Eukaryota</taxon>
        <taxon>Metazoa</taxon>
        <taxon>Ecdysozoa</taxon>
        <taxon>Arthropoda</taxon>
        <taxon>Hexapoda</taxon>
        <taxon>Collembola</taxon>
        <taxon>Entomobryomorpha</taxon>
        <taxon>Entomobryoidea</taxon>
        <taxon>Orchesellidae</taxon>
        <taxon>Orchesellinae</taxon>
        <taxon>Orchesella</taxon>
    </lineage>
</organism>
<feature type="chain" id="PRO_5046103550" evidence="2">
    <location>
        <begin position="26"/>
        <end position="391"/>
    </location>
</feature>
<feature type="compositionally biased region" description="Basic and acidic residues" evidence="1">
    <location>
        <begin position="380"/>
        <end position="391"/>
    </location>
</feature>
<feature type="compositionally biased region" description="Polar residues" evidence="1">
    <location>
        <begin position="354"/>
        <end position="379"/>
    </location>
</feature>
<protein>
    <submittedName>
        <fullName evidence="3">Uncharacterized protein</fullName>
    </submittedName>
</protein>
<keyword evidence="4" id="KW-1185">Reference proteome</keyword>
<feature type="compositionally biased region" description="Polar residues" evidence="1">
    <location>
        <begin position="95"/>
        <end position="111"/>
    </location>
</feature>
<feature type="compositionally biased region" description="Polar residues" evidence="1">
    <location>
        <begin position="248"/>
        <end position="263"/>
    </location>
</feature>
<feature type="region of interest" description="Disordered" evidence="1">
    <location>
        <begin position="166"/>
        <end position="307"/>
    </location>
</feature>
<accession>A0ABP1Q8X3</accession>
<proteinExistence type="predicted"/>